<accession>A0A0J7YN48</accession>
<reference evidence="1 2" key="1">
    <citation type="journal article" date="2014" name="Nature">
        <title>The genome of the recently domesticated crop plant sugar beet (Beta vulgaris).</title>
        <authorList>
            <person name="Dohm J.C."/>
            <person name="Minoche A.E."/>
            <person name="Holtgrawe D."/>
            <person name="Capella-Gutierrez S."/>
            <person name="Zakrzewski F."/>
            <person name="Tafer H."/>
            <person name="Rupp O."/>
            <person name="Sorensen T.R."/>
            <person name="Stracke R."/>
            <person name="Reinhardt R."/>
            <person name="Goesmann A."/>
            <person name="Kraft T."/>
            <person name="Schulz B."/>
            <person name="Stadler P.F."/>
            <person name="Schmidt T."/>
            <person name="Gabaldon T."/>
            <person name="Lehrach H."/>
            <person name="Weisshaar B."/>
            <person name="Himmelbauer H."/>
        </authorList>
    </citation>
    <scope>NUCLEOTIDE SEQUENCE [LARGE SCALE GENOMIC DNA]</scope>
    <source>
        <tissue evidence="1">Taproot</tissue>
    </source>
</reference>
<evidence type="ECO:0000313" key="1">
    <source>
        <dbReference type="EMBL" id="KMS64548.1"/>
    </source>
</evidence>
<proteinExistence type="predicted"/>
<gene>
    <name evidence="1" type="ORF">BVRB_019160</name>
</gene>
<organism evidence="1 2">
    <name type="scientific">Beta vulgaris subsp. vulgaris</name>
    <name type="common">Beet</name>
    <dbReference type="NCBI Taxonomy" id="3555"/>
    <lineage>
        <taxon>Eukaryota</taxon>
        <taxon>Viridiplantae</taxon>
        <taxon>Streptophyta</taxon>
        <taxon>Embryophyta</taxon>
        <taxon>Tracheophyta</taxon>
        <taxon>Spermatophyta</taxon>
        <taxon>Magnoliopsida</taxon>
        <taxon>eudicotyledons</taxon>
        <taxon>Gunneridae</taxon>
        <taxon>Pentapetalae</taxon>
        <taxon>Caryophyllales</taxon>
        <taxon>Chenopodiaceae</taxon>
        <taxon>Betoideae</taxon>
        <taxon>Beta</taxon>
    </lineage>
</organism>
<protein>
    <submittedName>
        <fullName evidence="1">Uncharacterized protein</fullName>
    </submittedName>
</protein>
<feature type="non-terminal residue" evidence="1">
    <location>
        <position position="48"/>
    </location>
</feature>
<dbReference type="EMBL" id="KQ128737">
    <property type="protein sequence ID" value="KMS64548.1"/>
    <property type="molecule type" value="Genomic_DNA"/>
</dbReference>
<dbReference type="Proteomes" id="UP000035740">
    <property type="component" value="Unassembled WGS sequence"/>
</dbReference>
<sequence>MDSAGGIMGLTPSAMESSSAHLSNISPSHSRVPALVYRSISGCDFFNG</sequence>
<name>A0A0J7YN48_BETVV</name>
<evidence type="ECO:0000313" key="2">
    <source>
        <dbReference type="Proteomes" id="UP000035740"/>
    </source>
</evidence>
<keyword evidence="2" id="KW-1185">Reference proteome</keyword>
<dbReference type="AlphaFoldDB" id="A0A0J7YN48"/>